<sequence>MHQVDLVETRYHAHLEQQAADAGVPGPVNAVQPFKRTAELHGRQRFRPWHPYFQ</sequence>
<gene>
    <name evidence="1" type="ORF">HX795_25235</name>
</gene>
<evidence type="ECO:0000313" key="2">
    <source>
        <dbReference type="Proteomes" id="UP000590218"/>
    </source>
</evidence>
<comment type="caution">
    <text evidence="1">The sequence shown here is derived from an EMBL/GenBank/DDBJ whole genome shotgun (WGS) entry which is preliminary data.</text>
</comment>
<dbReference type="AlphaFoldDB" id="A0A7Y8FUM0"/>
<organism evidence="1 2">
    <name type="scientific">Pseudomonas edaphica</name>
    <dbReference type="NCBI Taxonomy" id="2006980"/>
    <lineage>
        <taxon>Bacteria</taxon>
        <taxon>Pseudomonadati</taxon>
        <taxon>Pseudomonadota</taxon>
        <taxon>Gammaproteobacteria</taxon>
        <taxon>Pseudomonadales</taxon>
        <taxon>Pseudomonadaceae</taxon>
        <taxon>Pseudomonas</taxon>
    </lineage>
</organism>
<protein>
    <submittedName>
        <fullName evidence="1">Uncharacterized protein</fullName>
    </submittedName>
</protein>
<accession>A0A7Y8FUM0</accession>
<dbReference type="EMBL" id="JACARL010000166">
    <property type="protein sequence ID" value="NWE85424.1"/>
    <property type="molecule type" value="Genomic_DNA"/>
</dbReference>
<name>A0A7Y8FUM0_9PSED</name>
<reference evidence="1 2" key="1">
    <citation type="submission" date="2020-04" db="EMBL/GenBank/DDBJ databases">
        <title>Molecular characterization of pseudomonads from Agaricus bisporus reveal novel blotch 2 pathogens in Western Europe.</title>
        <authorList>
            <person name="Taparia T."/>
            <person name="Krijger M."/>
            <person name="Haynes E."/>
            <person name="Elpinstone J.G."/>
            <person name="Noble R."/>
            <person name="Van Der Wolf J."/>
        </authorList>
    </citation>
    <scope>NUCLEOTIDE SEQUENCE [LARGE SCALE GENOMIC DNA]</scope>
    <source>
        <strain evidence="1 2">K6002</strain>
    </source>
</reference>
<dbReference type="Proteomes" id="UP000590218">
    <property type="component" value="Unassembled WGS sequence"/>
</dbReference>
<evidence type="ECO:0000313" key="1">
    <source>
        <dbReference type="EMBL" id="NWE85424.1"/>
    </source>
</evidence>
<proteinExistence type="predicted"/>